<evidence type="ECO:0000313" key="2">
    <source>
        <dbReference type="Proteomes" id="UP000008281"/>
    </source>
</evidence>
<gene>
    <name evidence="1" type="ORF">CRE_02328</name>
</gene>
<organism evidence="2">
    <name type="scientific">Caenorhabditis remanei</name>
    <name type="common">Caenorhabditis vulgaris</name>
    <dbReference type="NCBI Taxonomy" id="31234"/>
    <lineage>
        <taxon>Eukaryota</taxon>
        <taxon>Metazoa</taxon>
        <taxon>Ecdysozoa</taxon>
        <taxon>Nematoda</taxon>
        <taxon>Chromadorea</taxon>
        <taxon>Rhabditida</taxon>
        <taxon>Rhabditina</taxon>
        <taxon>Rhabditomorpha</taxon>
        <taxon>Rhabditoidea</taxon>
        <taxon>Rhabditidae</taxon>
        <taxon>Peloderinae</taxon>
        <taxon>Caenorhabditis</taxon>
    </lineage>
</organism>
<dbReference type="Proteomes" id="UP000008281">
    <property type="component" value="Unassembled WGS sequence"/>
</dbReference>
<proteinExistence type="predicted"/>
<dbReference type="InParanoid" id="E3MIH6"/>
<reference evidence="1" key="1">
    <citation type="submission" date="2007-07" db="EMBL/GenBank/DDBJ databases">
        <title>PCAP assembly of the Caenorhabditis remanei genome.</title>
        <authorList>
            <consortium name="The Caenorhabditis remanei Sequencing Consortium"/>
            <person name="Wilson R.K."/>
        </authorList>
    </citation>
    <scope>NUCLEOTIDE SEQUENCE [LARGE SCALE GENOMIC DNA]</scope>
    <source>
        <strain evidence="1">PB4641</strain>
    </source>
</reference>
<evidence type="ECO:0000313" key="1">
    <source>
        <dbReference type="EMBL" id="EFP02637.1"/>
    </source>
</evidence>
<keyword evidence="2" id="KW-1185">Reference proteome</keyword>
<name>E3MIH6_CAERE</name>
<dbReference type="EMBL" id="DS268448">
    <property type="protein sequence ID" value="EFP02637.1"/>
    <property type="molecule type" value="Genomic_DNA"/>
</dbReference>
<dbReference type="AlphaFoldDB" id="E3MIH6"/>
<accession>E3MIH6</accession>
<protein>
    <submittedName>
        <fullName evidence="1">Uncharacterized protein</fullName>
    </submittedName>
</protein>
<sequence length="143" mass="16787">MSMKKTLRNRGKHSILLCRRCVESFREDLSKKYRNTGSQSRRFIQEMKRRLEDVIDENTIDDVIQDFRTTVVNKNAQKFAEMETAVLHEQGRCEDEASLYRQHLNTDSPLCLMNNFATGSAEKRMQHTECYQLEDAAAEHRNV</sequence>
<dbReference type="HOGENOM" id="CLU_1808015_0_0_1"/>